<evidence type="ECO:0008006" key="4">
    <source>
        <dbReference type="Google" id="ProtNLM"/>
    </source>
</evidence>
<evidence type="ECO:0000313" key="3">
    <source>
        <dbReference type="Proteomes" id="UP000030001"/>
    </source>
</evidence>
<comment type="caution">
    <text evidence="2">The sequence shown here is derived from an EMBL/GenBank/DDBJ whole genome shotgun (WGS) entry which is preliminary data.</text>
</comment>
<accession>A0A099Y977</accession>
<dbReference type="InterPro" id="IPR018691">
    <property type="entry name" value="DUF2188"/>
</dbReference>
<feature type="region of interest" description="Disordered" evidence="1">
    <location>
        <begin position="1"/>
        <end position="26"/>
    </location>
</feature>
<feature type="compositionally biased region" description="Polar residues" evidence="1">
    <location>
        <begin position="52"/>
        <end position="65"/>
    </location>
</feature>
<dbReference type="Pfam" id="PF09954">
    <property type="entry name" value="DUF2188"/>
    <property type="match status" value="1"/>
</dbReference>
<dbReference type="Proteomes" id="UP000030001">
    <property type="component" value="Unassembled WGS sequence"/>
</dbReference>
<evidence type="ECO:0000313" key="2">
    <source>
        <dbReference type="EMBL" id="KGL66849.1"/>
    </source>
</evidence>
<dbReference type="RefSeq" id="WP_034540195.1">
    <property type="nucleotide sequence ID" value="NZ_JAUDCY010000006.1"/>
</dbReference>
<evidence type="ECO:0000256" key="1">
    <source>
        <dbReference type="SAM" id="MobiDB-lite"/>
    </source>
</evidence>
<dbReference type="EMBL" id="JROC01000032">
    <property type="protein sequence ID" value="KGL66849.1"/>
    <property type="molecule type" value="Genomic_DNA"/>
</dbReference>
<dbReference type="AlphaFoldDB" id="A0A099Y977"/>
<name>A0A099Y977_LIMMU</name>
<sequence>MPKQIWVSPRSNGWAVKSSGSSRASKIYSTKSEAIKAGRQQAINNHAELVSQKRNGQINLKNSYGNDPMPPKDKD</sequence>
<organism evidence="2 3">
    <name type="scientific">Limosilactobacillus mucosae</name>
    <name type="common">Lactobacillus mucosae</name>
    <dbReference type="NCBI Taxonomy" id="97478"/>
    <lineage>
        <taxon>Bacteria</taxon>
        <taxon>Bacillati</taxon>
        <taxon>Bacillota</taxon>
        <taxon>Bacilli</taxon>
        <taxon>Lactobacillales</taxon>
        <taxon>Lactobacillaceae</taxon>
        <taxon>Limosilactobacillus</taxon>
    </lineage>
</organism>
<protein>
    <recommendedName>
        <fullName evidence="4">DUF2188 domain-containing protein</fullName>
    </recommendedName>
</protein>
<proteinExistence type="predicted"/>
<feature type="region of interest" description="Disordered" evidence="1">
    <location>
        <begin position="49"/>
        <end position="75"/>
    </location>
</feature>
<gene>
    <name evidence="2" type="ORF">LX03_06020</name>
</gene>
<reference evidence="2 3" key="1">
    <citation type="submission" date="2014-09" db="EMBL/GenBank/DDBJ databases">
        <title>Lactobacillus mucosae CRL573 Genome Sequencing.</title>
        <authorList>
            <person name="Bleckwedel J."/>
            <person name="Teran L.C."/>
            <person name="Bonacina J."/>
            <person name="Saavedra L."/>
            <person name="Mozzi F.B."/>
            <person name="Raya R.R."/>
        </authorList>
    </citation>
    <scope>NUCLEOTIDE SEQUENCE [LARGE SCALE GENOMIC DNA]</scope>
    <source>
        <strain evidence="2 3">CRL573</strain>
    </source>
</reference>